<name>A0ABS9BJD9_9BACT</name>
<evidence type="ECO:0000259" key="1">
    <source>
        <dbReference type="Pfam" id="PF12706"/>
    </source>
</evidence>
<dbReference type="Proteomes" id="UP001200145">
    <property type="component" value="Unassembled WGS sequence"/>
</dbReference>
<feature type="domain" description="Metallo-beta-lactamase" evidence="1">
    <location>
        <begin position="116"/>
        <end position="310"/>
    </location>
</feature>
<proteinExistence type="predicted"/>
<dbReference type="EMBL" id="JAKEVY010000003">
    <property type="protein sequence ID" value="MCF1715829.1"/>
    <property type="molecule type" value="Genomic_DNA"/>
</dbReference>
<sequence length="363" mass="41022">MLIFFSILAILLIAGLFYLQQPIFGKAPEGKRLERIRQSPNFREGKFQNLSYTPNLTKGYSFAGVLYDFFFKKVPDKMPAGTLPSVKTDLHELPADSDLLVWFGHSSYYLQVNGLRILVDPVFSGNASPIPGTTRAFAGSNEYQVKDIPELDYLLISHDHYDHLDYSTVVALQPKVKKVITGLGIGAHLEYWGYAPEQLIEMDWEDSIRLSNGSLLHALPARHFSGRTFTRNNTLWLAFLLEAGSKKLYLGGDSGYDSHFAAIGKRFGSIDLAILENGQYNLAWQAIHCLPEEVLKAAKDLNAKKVLPVHSSKFSLALHSWDEPLKELHRLNETYQVNLLTPRIGELVNLNIEEHAFTNWWSE</sequence>
<dbReference type="Gene3D" id="3.60.15.10">
    <property type="entry name" value="Ribonuclease Z/Hydroxyacylglutathione hydrolase-like"/>
    <property type="match status" value="1"/>
</dbReference>
<dbReference type="RefSeq" id="WP_234866777.1">
    <property type="nucleotide sequence ID" value="NZ_JAKEVY010000003.1"/>
</dbReference>
<dbReference type="PANTHER" id="PTHR15032">
    <property type="entry name" value="N-ACYL-PHOSPHATIDYLETHANOLAMINE-HYDROLYZING PHOSPHOLIPASE D"/>
    <property type="match status" value="1"/>
</dbReference>
<evidence type="ECO:0000313" key="3">
    <source>
        <dbReference type="Proteomes" id="UP001200145"/>
    </source>
</evidence>
<protein>
    <submittedName>
        <fullName evidence="2">MBL fold metallo-hydrolase</fullName>
    </submittedName>
</protein>
<gene>
    <name evidence="2" type="ORF">L0U88_14415</name>
</gene>
<dbReference type="InterPro" id="IPR001279">
    <property type="entry name" value="Metallo-B-lactamas"/>
</dbReference>
<dbReference type="PANTHER" id="PTHR15032:SF4">
    <property type="entry name" value="N-ACYL-PHOSPHATIDYLETHANOLAMINE-HYDROLYZING PHOSPHOLIPASE D"/>
    <property type="match status" value="1"/>
</dbReference>
<dbReference type="InterPro" id="IPR036866">
    <property type="entry name" value="RibonucZ/Hydroxyglut_hydro"/>
</dbReference>
<dbReference type="Pfam" id="PF12706">
    <property type="entry name" value="Lactamase_B_2"/>
    <property type="match status" value="1"/>
</dbReference>
<accession>A0ABS9BJD9</accession>
<reference evidence="2 3" key="1">
    <citation type="submission" date="2022-01" db="EMBL/GenBank/DDBJ databases">
        <title>Flavihumibacter sp. nov., isolated from sediment of a river.</title>
        <authorList>
            <person name="Liu H."/>
        </authorList>
    </citation>
    <scope>NUCLEOTIDE SEQUENCE [LARGE SCALE GENOMIC DNA]</scope>
    <source>
        <strain evidence="2 3">RY-1</strain>
    </source>
</reference>
<dbReference type="SUPFAM" id="SSF56281">
    <property type="entry name" value="Metallo-hydrolase/oxidoreductase"/>
    <property type="match status" value="1"/>
</dbReference>
<organism evidence="2 3">
    <name type="scientific">Flavihumibacter fluminis</name>
    <dbReference type="NCBI Taxonomy" id="2909236"/>
    <lineage>
        <taxon>Bacteria</taxon>
        <taxon>Pseudomonadati</taxon>
        <taxon>Bacteroidota</taxon>
        <taxon>Chitinophagia</taxon>
        <taxon>Chitinophagales</taxon>
        <taxon>Chitinophagaceae</taxon>
        <taxon>Flavihumibacter</taxon>
    </lineage>
</organism>
<evidence type="ECO:0000313" key="2">
    <source>
        <dbReference type="EMBL" id="MCF1715829.1"/>
    </source>
</evidence>
<comment type="caution">
    <text evidence="2">The sequence shown here is derived from an EMBL/GenBank/DDBJ whole genome shotgun (WGS) entry which is preliminary data.</text>
</comment>
<keyword evidence="3" id="KW-1185">Reference proteome</keyword>